<feature type="domain" description="Peroxisomal membrane protein PEX14-like KPWE" evidence="2">
    <location>
        <begin position="127"/>
        <end position="174"/>
    </location>
</feature>
<dbReference type="EMBL" id="JAACJM010000088">
    <property type="protein sequence ID" value="KAF5348025.1"/>
    <property type="molecule type" value="Genomic_DNA"/>
</dbReference>
<protein>
    <submittedName>
        <fullName evidence="4">Uncharacterized protein</fullName>
    </submittedName>
</protein>
<comment type="caution">
    <text evidence="4">The sequence shown here is derived from an EMBL/GenBank/DDBJ whole genome shotgun (WGS) entry which is preliminary data.</text>
</comment>
<feature type="compositionally biased region" description="Low complexity" evidence="1">
    <location>
        <begin position="100"/>
        <end position="114"/>
    </location>
</feature>
<keyword evidence="5" id="KW-1185">Reference proteome</keyword>
<feature type="region of interest" description="Disordered" evidence="1">
    <location>
        <begin position="142"/>
        <end position="181"/>
    </location>
</feature>
<reference evidence="4 5" key="1">
    <citation type="journal article" date="2020" name="ISME J.">
        <title>Uncovering the hidden diversity of litter-decomposition mechanisms in mushroom-forming fungi.</title>
        <authorList>
            <person name="Floudas D."/>
            <person name="Bentzer J."/>
            <person name="Ahren D."/>
            <person name="Johansson T."/>
            <person name="Persson P."/>
            <person name="Tunlid A."/>
        </authorList>
    </citation>
    <scope>NUCLEOTIDE SEQUENCE [LARGE SCALE GENOMIC DNA]</scope>
    <source>
        <strain evidence="4 5">CBS 291.85</strain>
    </source>
</reference>
<feature type="region of interest" description="Disordered" evidence="1">
    <location>
        <begin position="88"/>
        <end position="125"/>
    </location>
</feature>
<organism evidence="4 5">
    <name type="scientific">Tetrapyrgos nigripes</name>
    <dbReference type="NCBI Taxonomy" id="182062"/>
    <lineage>
        <taxon>Eukaryota</taxon>
        <taxon>Fungi</taxon>
        <taxon>Dikarya</taxon>
        <taxon>Basidiomycota</taxon>
        <taxon>Agaricomycotina</taxon>
        <taxon>Agaricomycetes</taxon>
        <taxon>Agaricomycetidae</taxon>
        <taxon>Agaricales</taxon>
        <taxon>Marasmiineae</taxon>
        <taxon>Marasmiaceae</taxon>
        <taxon>Tetrapyrgos</taxon>
    </lineage>
</organism>
<dbReference type="Pfam" id="PF25871">
    <property type="entry name" value="HTH_76"/>
    <property type="match status" value="1"/>
</dbReference>
<proteinExistence type="predicted"/>
<dbReference type="Proteomes" id="UP000559256">
    <property type="component" value="Unassembled WGS sequence"/>
</dbReference>
<evidence type="ECO:0000256" key="1">
    <source>
        <dbReference type="SAM" id="MobiDB-lite"/>
    </source>
</evidence>
<evidence type="ECO:0000259" key="2">
    <source>
        <dbReference type="Pfam" id="PF17733"/>
    </source>
</evidence>
<dbReference type="InterPro" id="IPR058841">
    <property type="entry name" value="HTH_76"/>
</dbReference>
<evidence type="ECO:0000313" key="5">
    <source>
        <dbReference type="Proteomes" id="UP000559256"/>
    </source>
</evidence>
<dbReference type="InterPro" id="IPR040554">
    <property type="entry name" value="KPWE_PEX14_dom"/>
</dbReference>
<name>A0A8H5FSH6_9AGAR</name>
<dbReference type="OrthoDB" id="9936937at2759"/>
<sequence>MDTPPTNAALPQYMSFPFDTDESFKQGLTDILSSNPQYAGTGKEPDESTLRQIRVFYFNRVTGNSLNLAEVEAYEEELKAASTISLVSEPVNSPVPPSSPSLSSTSLSNTSAPSDPAVANTTSDEPDVLTFAQLKALIESGNIDQIPNNKKIPDNLNDAPASESTAQTKKKPWEVAASSEA</sequence>
<gene>
    <name evidence="4" type="ORF">D9758_010037</name>
</gene>
<evidence type="ECO:0000313" key="4">
    <source>
        <dbReference type="EMBL" id="KAF5348025.1"/>
    </source>
</evidence>
<dbReference type="Pfam" id="PF17733">
    <property type="entry name" value="KPWE_dom"/>
    <property type="match status" value="1"/>
</dbReference>
<dbReference type="AlphaFoldDB" id="A0A8H5FSH6"/>
<evidence type="ECO:0000259" key="3">
    <source>
        <dbReference type="Pfam" id="PF25871"/>
    </source>
</evidence>
<dbReference type="PANTHER" id="PTHR36855">
    <property type="entry name" value="CHROMOSOME 10, WHOLE GENOME SHOTGUN SEQUENCE"/>
    <property type="match status" value="1"/>
</dbReference>
<dbReference type="PANTHER" id="PTHR36855:SF1">
    <property type="entry name" value="PEROXISOME MEMBRANE ANCHOR PROTEIN PEX14P N-TERMINAL DOMAIN-CONTAINING PROTEIN"/>
    <property type="match status" value="1"/>
</dbReference>
<accession>A0A8H5FSH6</accession>
<feature type="domain" description="PEX14-like helix-turn-helix" evidence="3">
    <location>
        <begin position="10"/>
        <end position="77"/>
    </location>
</feature>